<proteinExistence type="predicted"/>
<reference evidence="2 3" key="1">
    <citation type="submission" date="2019-08" db="EMBL/GenBank/DDBJ databases">
        <authorList>
            <person name="Luo N."/>
        </authorList>
    </citation>
    <scope>NUCLEOTIDE SEQUENCE [LARGE SCALE GENOMIC DNA]</scope>
    <source>
        <strain evidence="2 3">NCIMB 9442</strain>
    </source>
</reference>
<keyword evidence="3" id="KW-1185">Reference proteome</keyword>
<gene>
    <name evidence="2" type="ORF">FVW20_01355</name>
</gene>
<dbReference type="Proteomes" id="UP001194469">
    <property type="component" value="Unassembled WGS sequence"/>
</dbReference>
<feature type="compositionally biased region" description="Low complexity" evidence="1">
    <location>
        <begin position="107"/>
        <end position="118"/>
    </location>
</feature>
<accession>A0ABS0IZV7</accession>
<evidence type="ECO:0000313" key="3">
    <source>
        <dbReference type="Proteomes" id="UP001194469"/>
    </source>
</evidence>
<feature type="region of interest" description="Disordered" evidence="1">
    <location>
        <begin position="99"/>
        <end position="121"/>
    </location>
</feature>
<evidence type="ECO:0000313" key="2">
    <source>
        <dbReference type="EMBL" id="MBG3875707.1"/>
    </source>
</evidence>
<feature type="non-terminal residue" evidence="2">
    <location>
        <position position="1"/>
    </location>
</feature>
<dbReference type="EMBL" id="VRYY01000027">
    <property type="protein sequence ID" value="MBG3875707.1"/>
    <property type="molecule type" value="Genomic_DNA"/>
</dbReference>
<protein>
    <submittedName>
        <fullName evidence="2">Uncharacterized protein</fullName>
    </submittedName>
</protein>
<organism evidence="2 3">
    <name type="scientific">Nitratidesulfovibrio oxamicus</name>
    <dbReference type="NCBI Taxonomy" id="32016"/>
    <lineage>
        <taxon>Bacteria</taxon>
        <taxon>Pseudomonadati</taxon>
        <taxon>Thermodesulfobacteriota</taxon>
        <taxon>Desulfovibrionia</taxon>
        <taxon>Desulfovibrionales</taxon>
        <taxon>Desulfovibrionaceae</taxon>
        <taxon>Nitratidesulfovibrio</taxon>
    </lineage>
</organism>
<sequence length="144" mass="14316">RALDCAILPPPPDATGGGLTRILLGGVTGPARAADTPGNAPPLAPALAPPLDAPGRFLLHGLLRPATAQAPARLAFRVMAEHPDNLDALLEPLLAKLADQPKGTPPSSASLETALLSTGPLPAGPSDPLGLLLATLHGGPGLLT</sequence>
<comment type="caution">
    <text evidence="2">The sequence shown here is derived from an EMBL/GenBank/DDBJ whole genome shotgun (WGS) entry which is preliminary data.</text>
</comment>
<evidence type="ECO:0000256" key="1">
    <source>
        <dbReference type="SAM" id="MobiDB-lite"/>
    </source>
</evidence>
<name>A0ABS0IZV7_9BACT</name>